<gene>
    <name evidence="1" type="ORF">GCM10022278_18360</name>
</gene>
<dbReference type="EMBL" id="BAABBO010000009">
    <property type="protein sequence ID" value="GAA3960580.1"/>
    <property type="molecule type" value="Genomic_DNA"/>
</dbReference>
<keyword evidence="2" id="KW-1185">Reference proteome</keyword>
<evidence type="ECO:0000313" key="1">
    <source>
        <dbReference type="EMBL" id="GAA3960580.1"/>
    </source>
</evidence>
<protein>
    <recommendedName>
        <fullName evidence="3">Lipase helper protein</fullName>
    </recommendedName>
</protein>
<comment type="caution">
    <text evidence="1">The sequence shown here is derived from an EMBL/GenBank/DDBJ whole genome shotgun (WGS) entry which is preliminary data.</text>
</comment>
<sequence>MKARIFLIAALAVLATVLLLVLLLPTPDPALPGSLPVADAPERLVTVDIDQTTPNLPADAIDHENRRLAQELVDNYGDSISDPAVQVSLLRLREALLRKDPQNGLARFDTILQLAFPDLATEIAESVSKMATYRDWLYEVQPELVALDQLQQDAMLWTRRRELFGDAAERIWTAEREQAAQQQRQIQTTIARLDKAYDTSLEEKVYQLETALEDTYGDLQSHAPIGPAQTAQVYFDLDSVQSVLHEMPNEERQDKIRELRMSMGFTEAEARKLGESDAKRNERWDKGLSYMSRRQDLEARLEGEQLATALADLREEAFGAEAPTIAKEEAIGFFRYKRPRLYGRN</sequence>
<name>A0ABP7P6J4_9GAMM</name>
<organism evidence="1 2">
    <name type="scientific">Allohahella marinimesophila</name>
    <dbReference type="NCBI Taxonomy" id="1054972"/>
    <lineage>
        <taxon>Bacteria</taxon>
        <taxon>Pseudomonadati</taxon>
        <taxon>Pseudomonadota</taxon>
        <taxon>Gammaproteobacteria</taxon>
        <taxon>Oceanospirillales</taxon>
        <taxon>Hahellaceae</taxon>
        <taxon>Allohahella</taxon>
    </lineage>
</organism>
<evidence type="ECO:0000313" key="2">
    <source>
        <dbReference type="Proteomes" id="UP001501337"/>
    </source>
</evidence>
<evidence type="ECO:0008006" key="3">
    <source>
        <dbReference type="Google" id="ProtNLM"/>
    </source>
</evidence>
<dbReference type="Proteomes" id="UP001501337">
    <property type="component" value="Unassembled WGS sequence"/>
</dbReference>
<reference evidence="2" key="1">
    <citation type="journal article" date="2019" name="Int. J. Syst. Evol. Microbiol.">
        <title>The Global Catalogue of Microorganisms (GCM) 10K type strain sequencing project: providing services to taxonomists for standard genome sequencing and annotation.</title>
        <authorList>
            <consortium name="The Broad Institute Genomics Platform"/>
            <consortium name="The Broad Institute Genome Sequencing Center for Infectious Disease"/>
            <person name="Wu L."/>
            <person name="Ma J."/>
        </authorList>
    </citation>
    <scope>NUCLEOTIDE SEQUENCE [LARGE SCALE GENOMIC DNA]</scope>
    <source>
        <strain evidence="2">JCM 17555</strain>
    </source>
</reference>
<proteinExistence type="predicted"/>
<dbReference type="RefSeq" id="WP_344805557.1">
    <property type="nucleotide sequence ID" value="NZ_BAABBO010000009.1"/>
</dbReference>
<accession>A0ABP7P6J4</accession>